<evidence type="ECO:0000313" key="7">
    <source>
        <dbReference type="Proteomes" id="UP000317365"/>
    </source>
</evidence>
<keyword evidence="3 6" id="KW-0378">Hydrolase</keyword>
<protein>
    <submittedName>
        <fullName evidence="6">Alpha/beta fold hydrolase</fullName>
    </submittedName>
</protein>
<proteinExistence type="inferred from homology"/>
<dbReference type="Pfam" id="PF00561">
    <property type="entry name" value="Abhydrolase_1"/>
    <property type="match status" value="1"/>
</dbReference>
<evidence type="ECO:0000256" key="1">
    <source>
        <dbReference type="ARBA" id="ARBA00010088"/>
    </source>
</evidence>
<dbReference type="InterPro" id="IPR000073">
    <property type="entry name" value="AB_hydrolase_1"/>
</dbReference>
<reference evidence="7" key="1">
    <citation type="submission" date="2019-02" db="EMBL/GenBank/DDBJ databases">
        <title>Complete genome sequence of Rhodoferax sp. Gr-4.</title>
        <authorList>
            <person name="Jin L."/>
        </authorList>
    </citation>
    <scope>NUCLEOTIDE SEQUENCE [LARGE SCALE GENOMIC DNA]</scope>
    <source>
        <strain evidence="7">Gr-4</strain>
    </source>
</reference>
<dbReference type="AlphaFoldDB" id="A0A515ENA8"/>
<dbReference type="GO" id="GO:0006508">
    <property type="term" value="P:proteolysis"/>
    <property type="evidence" value="ECO:0007669"/>
    <property type="project" value="InterPro"/>
</dbReference>
<dbReference type="InterPro" id="IPR051601">
    <property type="entry name" value="Serine_prot/Carboxylest_S33"/>
</dbReference>
<dbReference type="EMBL" id="CP036282">
    <property type="protein sequence ID" value="QDL54146.1"/>
    <property type="molecule type" value="Genomic_DNA"/>
</dbReference>
<keyword evidence="7" id="KW-1185">Reference proteome</keyword>
<name>A0A515ENA8_9BURK</name>
<evidence type="ECO:0000256" key="3">
    <source>
        <dbReference type="ARBA" id="ARBA00022801"/>
    </source>
</evidence>
<dbReference type="RefSeq" id="WP_142810787.1">
    <property type="nucleotide sequence ID" value="NZ_CP036282.1"/>
</dbReference>
<reference evidence="7" key="2">
    <citation type="journal article" date="2020" name="Int. J. Syst. Evol. Microbiol.">
        <title>Genomic insights into a novel species Rhodoferax aquaticus sp. nov., isolated from freshwater.</title>
        <authorList>
            <person name="Li T."/>
            <person name="Zhuo Y."/>
            <person name="Jin C.Z."/>
            <person name="Wu X."/>
            <person name="Ko S.R."/>
            <person name="Jin F.J."/>
            <person name="Ahn C.Y."/>
            <person name="Oh H.M."/>
            <person name="Lee H.G."/>
            <person name="Jin L."/>
        </authorList>
    </citation>
    <scope>NUCLEOTIDE SEQUENCE [LARGE SCALE GENOMIC DNA]</scope>
    <source>
        <strain evidence="7">Gr-4</strain>
    </source>
</reference>
<comment type="similarity">
    <text evidence="1">Belongs to the peptidase S33 family.</text>
</comment>
<dbReference type="PRINTS" id="PR00793">
    <property type="entry name" value="PROAMNOPTASE"/>
</dbReference>
<gene>
    <name evidence="6" type="ORF">EXZ61_08200</name>
</gene>
<organism evidence="6 7">
    <name type="scientific">Rhodoferax aquaticus</name>
    <dbReference type="NCBI Taxonomy" id="2527691"/>
    <lineage>
        <taxon>Bacteria</taxon>
        <taxon>Pseudomonadati</taxon>
        <taxon>Pseudomonadota</taxon>
        <taxon>Betaproteobacteria</taxon>
        <taxon>Burkholderiales</taxon>
        <taxon>Comamonadaceae</taxon>
        <taxon>Rhodoferax</taxon>
    </lineage>
</organism>
<dbReference type="KEGG" id="rhg:EXZ61_08200"/>
<dbReference type="PANTHER" id="PTHR43248:SF29">
    <property type="entry name" value="TRIPEPTIDYL AMINOPEPTIDASE"/>
    <property type="match status" value="1"/>
</dbReference>
<evidence type="ECO:0000256" key="4">
    <source>
        <dbReference type="SAM" id="SignalP"/>
    </source>
</evidence>
<feature type="chain" id="PRO_5021726451" evidence="4">
    <location>
        <begin position="37"/>
        <end position="510"/>
    </location>
</feature>
<dbReference type="GO" id="GO:0008233">
    <property type="term" value="F:peptidase activity"/>
    <property type="evidence" value="ECO:0007669"/>
    <property type="project" value="InterPro"/>
</dbReference>
<feature type="signal peptide" evidence="4">
    <location>
        <begin position="1"/>
        <end position="36"/>
    </location>
</feature>
<accession>A0A515ENA8</accession>
<dbReference type="PANTHER" id="PTHR43248">
    <property type="entry name" value="2-SUCCINYL-6-HYDROXY-2,4-CYCLOHEXADIENE-1-CARBOXYLATE SYNTHASE"/>
    <property type="match status" value="1"/>
</dbReference>
<evidence type="ECO:0000313" key="6">
    <source>
        <dbReference type="EMBL" id="QDL54146.1"/>
    </source>
</evidence>
<sequence>MRRLSASPLASFVQSTPLRACAMALAAALTSTPPHAADLATTKACRVDGIANEVQCGTIARPLDPAKPDGTRIDIHFIVVPALARNKQPDAVLMLAGGPGQSAVGVAPAMLPALARLNYRRDLVFIDQRGTGQSAPLQCPDDATLPLAEQLDTAAQVRRLAQCREALGKLPYGDLRMFTTTVAMQDFEAVRQHLGVRQWNLVGASYGTRAALEYQRQFPAQVRRSVLDGVAPPDMVLPASASADSQAALDAMFTACEQEPRCARQYPALRSQWAALLQSLPKPVGVQHPSTGVPERIPLTRALLLRSVRAPLYVPALASALPAAIAAASQGRFEGLLGLGSALGGNKAGRVAMGMHLSVVCAEDMPRLSASADPPGVSFGRDEATYYQAMCQDWPRGSVPEAFYTVPPAQSPVLLLSGGADPATPPRHGARTAQALGAGNAALVQHLVVPNAGHGIATLGCMGDVVFKFIDANTHASALPQDASCALRIPRPGVFRPSGADSAATTVATP</sequence>
<dbReference type="SUPFAM" id="SSF53474">
    <property type="entry name" value="alpha/beta-Hydrolases"/>
    <property type="match status" value="1"/>
</dbReference>
<feature type="domain" description="AB hydrolase-1" evidence="5">
    <location>
        <begin position="91"/>
        <end position="455"/>
    </location>
</feature>
<dbReference type="InterPro" id="IPR002410">
    <property type="entry name" value="Peptidase_S33"/>
</dbReference>
<evidence type="ECO:0000256" key="2">
    <source>
        <dbReference type="ARBA" id="ARBA00022729"/>
    </source>
</evidence>
<keyword evidence="2 4" id="KW-0732">Signal</keyword>
<dbReference type="Proteomes" id="UP000317365">
    <property type="component" value="Chromosome"/>
</dbReference>
<dbReference type="InterPro" id="IPR029058">
    <property type="entry name" value="AB_hydrolase_fold"/>
</dbReference>
<evidence type="ECO:0000259" key="5">
    <source>
        <dbReference type="Pfam" id="PF00561"/>
    </source>
</evidence>
<dbReference type="Gene3D" id="3.40.50.1820">
    <property type="entry name" value="alpha/beta hydrolase"/>
    <property type="match status" value="1"/>
</dbReference>